<evidence type="ECO:0000313" key="4">
    <source>
        <dbReference type="Proteomes" id="UP000063930"/>
    </source>
</evidence>
<evidence type="ECO:0000313" key="3">
    <source>
        <dbReference type="EMBL" id="ALI53031.1"/>
    </source>
</evidence>
<name>A0AAC8W9E1_LACHE</name>
<dbReference type="InterPro" id="IPR001387">
    <property type="entry name" value="Cro/C1-type_HTH"/>
</dbReference>
<dbReference type="PROSITE" id="PS50943">
    <property type="entry name" value="HTH_CROC1"/>
    <property type="match status" value="1"/>
</dbReference>
<dbReference type="GO" id="GO:0003677">
    <property type="term" value="F:DNA binding"/>
    <property type="evidence" value="ECO:0007669"/>
    <property type="project" value="InterPro"/>
</dbReference>
<dbReference type="RefSeq" id="WP_054607506.1">
    <property type="nucleotide sequence ID" value="NZ_CP012381.1"/>
</dbReference>
<dbReference type="SUPFAM" id="SSF47413">
    <property type="entry name" value="lambda repressor-like DNA-binding domains"/>
    <property type="match status" value="1"/>
</dbReference>
<organism evidence="3 4">
    <name type="scientific">Lactobacillus helveticus</name>
    <name type="common">Lactobacillus suntoryeus</name>
    <dbReference type="NCBI Taxonomy" id="1587"/>
    <lineage>
        <taxon>Bacteria</taxon>
        <taxon>Bacillati</taxon>
        <taxon>Bacillota</taxon>
        <taxon>Bacilli</taxon>
        <taxon>Lactobacillales</taxon>
        <taxon>Lactobacillaceae</taxon>
        <taxon>Lactobacillus</taxon>
    </lineage>
</organism>
<dbReference type="InterPro" id="IPR010982">
    <property type="entry name" value="Lambda_DNA-bd_dom_sf"/>
</dbReference>
<evidence type="ECO:0000259" key="2">
    <source>
        <dbReference type="PROSITE" id="PS50943"/>
    </source>
</evidence>
<evidence type="ECO:0000256" key="1">
    <source>
        <dbReference type="SAM" id="Coils"/>
    </source>
</evidence>
<reference evidence="3 4" key="1">
    <citation type="submission" date="2015-08" db="EMBL/GenBank/DDBJ databases">
        <title>Complete genome sequence of Lactobacillus helveticus CAUH18, a probiotic strain originated from koumiss.</title>
        <authorList>
            <person name="Yang Y."/>
            <person name="Hao Y."/>
        </authorList>
    </citation>
    <scope>NUCLEOTIDE SEQUENCE [LARGE SCALE GENOMIC DNA]</scope>
    <source>
        <strain evidence="3 4">CAUH18</strain>
    </source>
</reference>
<dbReference type="AlphaFoldDB" id="A0AAC8W9E1"/>
<sequence>MKNKSIGAELKRLRKSLGLMQAEMTLDGKIISVGQYSKVENGIHEIGVDTLLELLTVHDGINIKDFFLDLEKDYSKTMKKANKDYASEILSEKLMFAFYRNDLSKAKKLKKKINGLKENNELKLRATITVAILSGTILDLDEKTKEDISKNMFINDNWTRERDSLRLFSNSMIIIDRNILPTLIK</sequence>
<gene>
    <name evidence="3" type="ORF">ALV80_08185</name>
</gene>
<keyword evidence="1" id="KW-0175">Coiled coil</keyword>
<accession>A0AAC8W9E1</accession>
<dbReference type="CDD" id="cd00093">
    <property type="entry name" value="HTH_XRE"/>
    <property type="match status" value="1"/>
</dbReference>
<proteinExistence type="predicted"/>
<dbReference type="Proteomes" id="UP000063930">
    <property type="component" value="Chromosome"/>
</dbReference>
<feature type="coiled-coil region" evidence="1">
    <location>
        <begin position="99"/>
        <end position="126"/>
    </location>
</feature>
<feature type="domain" description="HTH cro/C1-type" evidence="2">
    <location>
        <begin position="10"/>
        <end position="66"/>
    </location>
</feature>
<protein>
    <recommendedName>
        <fullName evidence="2">HTH cro/C1-type domain-containing protein</fullName>
    </recommendedName>
</protein>
<dbReference type="Gene3D" id="1.10.260.40">
    <property type="entry name" value="lambda repressor-like DNA-binding domains"/>
    <property type="match status" value="1"/>
</dbReference>
<dbReference type="EMBL" id="CP012381">
    <property type="protein sequence ID" value="ALI53031.1"/>
    <property type="molecule type" value="Genomic_DNA"/>
</dbReference>